<dbReference type="EMBL" id="PUHQ01000041">
    <property type="protein sequence ID" value="KAG0660734.1"/>
    <property type="molecule type" value="Genomic_DNA"/>
</dbReference>
<feature type="compositionally biased region" description="Basic and acidic residues" evidence="5">
    <location>
        <begin position="313"/>
        <end position="354"/>
    </location>
</feature>
<feature type="compositionally biased region" description="Low complexity" evidence="5">
    <location>
        <begin position="189"/>
        <end position="199"/>
    </location>
</feature>
<evidence type="ECO:0000256" key="2">
    <source>
        <dbReference type="ARBA" id="ARBA00013194"/>
    </source>
</evidence>
<keyword evidence="4" id="KW-0413">Isomerase</keyword>
<evidence type="ECO:0000313" key="8">
    <source>
        <dbReference type="Proteomes" id="UP000777482"/>
    </source>
</evidence>
<keyword evidence="8" id="KW-1185">Reference proteome</keyword>
<dbReference type="GO" id="GO:0016018">
    <property type="term" value="F:cyclosporin A binding"/>
    <property type="evidence" value="ECO:0007669"/>
    <property type="project" value="TreeGrafter"/>
</dbReference>
<name>A0A9P6W103_RHOMI</name>
<sequence>MVNPRVFHDYAVVGEHVQPLGRVVFELFADVVPRTAENFRALCTGSAGVNSIGIPLWYKGSPLHRVIAGFMVQGGDFTDRNGKGGESIYGPSFDDENLSREIDSEGLLCMANKGKNTNSSQFFVSLRPCPHLKGKHVVLGRVVKGFETIVAISKMPVDAKDRPLELITIQHCGELERKAAAKPPPPPASSSSASSSSSRSRSRSRSRSLSPDRSRSKRSHSTRHRSSNRRGSGSDDDDSVSEQDDDDEERERRRRRHRSRSDRERRSGDREHRRHHRHHHRSSRSSKSKSEKTTTTARDRTASPELTPEQIAELEKRAKEEERIAAERREAEAREAQEKARRAKEERERYEQEQIARGGTIYKGSGRMKAGSDRRGGGMRGW</sequence>
<dbReference type="EC" id="5.2.1.8" evidence="2"/>
<organism evidence="7 8">
    <name type="scientific">Rhodotorula mucilaginosa</name>
    <name type="common">Yeast</name>
    <name type="synonym">Rhodotorula rubra</name>
    <dbReference type="NCBI Taxonomy" id="5537"/>
    <lineage>
        <taxon>Eukaryota</taxon>
        <taxon>Fungi</taxon>
        <taxon>Dikarya</taxon>
        <taxon>Basidiomycota</taxon>
        <taxon>Pucciniomycotina</taxon>
        <taxon>Microbotryomycetes</taxon>
        <taxon>Sporidiobolales</taxon>
        <taxon>Sporidiobolaceae</taxon>
        <taxon>Rhodotorula</taxon>
    </lineage>
</organism>
<dbReference type="Gene3D" id="2.40.100.10">
    <property type="entry name" value="Cyclophilin-like"/>
    <property type="match status" value="1"/>
</dbReference>
<dbReference type="InterPro" id="IPR002130">
    <property type="entry name" value="Cyclophilin-type_PPIase_dom"/>
</dbReference>
<evidence type="ECO:0000256" key="3">
    <source>
        <dbReference type="ARBA" id="ARBA00023110"/>
    </source>
</evidence>
<dbReference type="PANTHER" id="PTHR11071">
    <property type="entry name" value="PEPTIDYL-PROLYL CIS-TRANS ISOMERASE"/>
    <property type="match status" value="1"/>
</dbReference>
<dbReference type="PANTHER" id="PTHR11071:SF561">
    <property type="entry name" value="PEPTIDYL-PROLYL CIS-TRANS ISOMERASE D-RELATED"/>
    <property type="match status" value="1"/>
</dbReference>
<evidence type="ECO:0000256" key="5">
    <source>
        <dbReference type="SAM" id="MobiDB-lite"/>
    </source>
</evidence>
<dbReference type="Proteomes" id="UP000777482">
    <property type="component" value="Unassembled WGS sequence"/>
</dbReference>
<dbReference type="GO" id="GO:0003755">
    <property type="term" value="F:peptidyl-prolyl cis-trans isomerase activity"/>
    <property type="evidence" value="ECO:0007669"/>
    <property type="project" value="UniProtKB-KW"/>
</dbReference>
<reference evidence="7 8" key="1">
    <citation type="submission" date="2020-11" db="EMBL/GenBank/DDBJ databases">
        <title>Kefir isolates.</title>
        <authorList>
            <person name="Marcisauskas S."/>
            <person name="Kim Y."/>
            <person name="Blasche S."/>
        </authorList>
    </citation>
    <scope>NUCLEOTIDE SEQUENCE [LARGE SCALE GENOMIC DNA]</scope>
    <source>
        <strain evidence="7 8">KR</strain>
    </source>
</reference>
<dbReference type="PROSITE" id="PS50072">
    <property type="entry name" value="CSA_PPIASE_2"/>
    <property type="match status" value="1"/>
</dbReference>
<feature type="compositionally biased region" description="Basic and acidic residues" evidence="5">
    <location>
        <begin position="288"/>
        <end position="302"/>
    </location>
</feature>
<evidence type="ECO:0000313" key="7">
    <source>
        <dbReference type="EMBL" id="KAG0660734.1"/>
    </source>
</evidence>
<dbReference type="OrthoDB" id="407558at2759"/>
<feature type="compositionally biased region" description="Basic residues" evidence="5">
    <location>
        <begin position="272"/>
        <end position="287"/>
    </location>
</feature>
<dbReference type="GO" id="GO:0005737">
    <property type="term" value="C:cytoplasm"/>
    <property type="evidence" value="ECO:0007669"/>
    <property type="project" value="TreeGrafter"/>
</dbReference>
<gene>
    <name evidence="7" type="ORF">C6P46_004418</name>
</gene>
<dbReference type="AlphaFoldDB" id="A0A9P6W103"/>
<dbReference type="SUPFAM" id="SSF50891">
    <property type="entry name" value="Cyclophilin-like"/>
    <property type="match status" value="1"/>
</dbReference>
<feature type="region of interest" description="Disordered" evidence="5">
    <location>
        <begin position="177"/>
        <end position="382"/>
    </location>
</feature>
<comment type="catalytic activity">
    <reaction evidence="1">
        <text>[protein]-peptidylproline (omega=180) = [protein]-peptidylproline (omega=0)</text>
        <dbReference type="Rhea" id="RHEA:16237"/>
        <dbReference type="Rhea" id="RHEA-COMP:10747"/>
        <dbReference type="Rhea" id="RHEA-COMP:10748"/>
        <dbReference type="ChEBI" id="CHEBI:83833"/>
        <dbReference type="ChEBI" id="CHEBI:83834"/>
        <dbReference type="EC" id="5.2.1.8"/>
    </reaction>
</comment>
<feature type="compositionally biased region" description="Basic and acidic residues" evidence="5">
    <location>
        <begin position="261"/>
        <end position="271"/>
    </location>
</feature>
<feature type="compositionally biased region" description="Acidic residues" evidence="5">
    <location>
        <begin position="234"/>
        <end position="249"/>
    </location>
</feature>
<feature type="domain" description="PPIase cyclophilin-type" evidence="6">
    <location>
        <begin position="10"/>
        <end position="174"/>
    </location>
</feature>
<evidence type="ECO:0000256" key="1">
    <source>
        <dbReference type="ARBA" id="ARBA00000971"/>
    </source>
</evidence>
<proteinExistence type="predicted"/>
<accession>A0A9P6W103</accession>
<dbReference type="GO" id="GO:0006457">
    <property type="term" value="P:protein folding"/>
    <property type="evidence" value="ECO:0007669"/>
    <property type="project" value="TreeGrafter"/>
</dbReference>
<keyword evidence="3" id="KW-0697">Rotamase</keyword>
<evidence type="ECO:0000256" key="4">
    <source>
        <dbReference type="ARBA" id="ARBA00023235"/>
    </source>
</evidence>
<comment type="caution">
    <text evidence="7">The sequence shown here is derived from an EMBL/GenBank/DDBJ whole genome shotgun (WGS) entry which is preliminary data.</text>
</comment>
<feature type="compositionally biased region" description="Basic residues" evidence="5">
    <location>
        <begin position="215"/>
        <end position="228"/>
    </location>
</feature>
<evidence type="ECO:0000259" key="6">
    <source>
        <dbReference type="PROSITE" id="PS50072"/>
    </source>
</evidence>
<dbReference type="Pfam" id="PF00160">
    <property type="entry name" value="Pro_isomerase"/>
    <property type="match status" value="1"/>
</dbReference>
<protein>
    <recommendedName>
        <fullName evidence="2">peptidylprolyl isomerase</fullName>
        <ecNumber evidence="2">5.2.1.8</ecNumber>
    </recommendedName>
</protein>
<dbReference type="PRINTS" id="PR00153">
    <property type="entry name" value="CSAPPISMRASE"/>
</dbReference>
<dbReference type="InterPro" id="IPR029000">
    <property type="entry name" value="Cyclophilin-like_dom_sf"/>
</dbReference>
<dbReference type="FunFam" id="2.40.100.10:FF:000025">
    <property type="entry name" value="Peptidyl-prolyl cis-trans isomerase CYP19-2"/>
    <property type="match status" value="1"/>
</dbReference>